<evidence type="ECO:0000256" key="1">
    <source>
        <dbReference type="SAM" id="MobiDB-lite"/>
    </source>
</evidence>
<organism evidence="2 3">
    <name type="scientific">Vulgatibacter incomptus</name>
    <dbReference type="NCBI Taxonomy" id="1391653"/>
    <lineage>
        <taxon>Bacteria</taxon>
        <taxon>Pseudomonadati</taxon>
        <taxon>Myxococcota</taxon>
        <taxon>Myxococcia</taxon>
        <taxon>Myxococcales</taxon>
        <taxon>Cystobacterineae</taxon>
        <taxon>Vulgatibacteraceae</taxon>
        <taxon>Vulgatibacter</taxon>
    </lineage>
</organism>
<dbReference type="AlphaFoldDB" id="A0A0K1P818"/>
<keyword evidence="3" id="KW-1185">Reference proteome</keyword>
<protein>
    <submittedName>
        <fullName evidence="2">Uncharacterized protein</fullName>
    </submittedName>
</protein>
<feature type="compositionally biased region" description="Basic and acidic residues" evidence="1">
    <location>
        <begin position="13"/>
        <end position="25"/>
    </location>
</feature>
<dbReference type="KEGG" id="vin:AKJ08_0052"/>
<dbReference type="EMBL" id="CP012332">
    <property type="protein sequence ID" value="AKU89665.1"/>
    <property type="molecule type" value="Genomic_DNA"/>
</dbReference>
<feature type="region of interest" description="Disordered" evidence="1">
    <location>
        <begin position="1"/>
        <end position="48"/>
    </location>
</feature>
<name>A0A0K1P818_9BACT</name>
<evidence type="ECO:0000313" key="3">
    <source>
        <dbReference type="Proteomes" id="UP000055590"/>
    </source>
</evidence>
<evidence type="ECO:0000313" key="2">
    <source>
        <dbReference type="EMBL" id="AKU89665.1"/>
    </source>
</evidence>
<reference evidence="2 3" key="1">
    <citation type="submission" date="2015-08" db="EMBL/GenBank/DDBJ databases">
        <authorList>
            <person name="Babu N.S."/>
            <person name="Beckwith C.J."/>
            <person name="Beseler K.G."/>
            <person name="Brison A."/>
            <person name="Carone J.V."/>
            <person name="Caskin T.P."/>
            <person name="Diamond M."/>
            <person name="Durham M.E."/>
            <person name="Foxe J.M."/>
            <person name="Go M."/>
            <person name="Henderson B.A."/>
            <person name="Jones I.B."/>
            <person name="McGettigan J.A."/>
            <person name="Micheletti S.J."/>
            <person name="Nasrallah M.E."/>
            <person name="Ortiz D."/>
            <person name="Piller C.R."/>
            <person name="Privatt S.R."/>
            <person name="Schneider S.L."/>
            <person name="Sharp S."/>
            <person name="Smith T.C."/>
            <person name="Stanton J.D."/>
            <person name="Ullery H.E."/>
            <person name="Wilson R.J."/>
            <person name="Serrano M.G."/>
            <person name="Buck G."/>
            <person name="Lee V."/>
            <person name="Wang Y."/>
            <person name="Carvalho R."/>
            <person name="Voegtly L."/>
            <person name="Shi R."/>
            <person name="Duckworth R."/>
            <person name="Johnson A."/>
            <person name="Loviza R."/>
            <person name="Walstead R."/>
            <person name="Shah Z."/>
            <person name="Kiflezghi M."/>
            <person name="Wade K."/>
            <person name="Ball S.L."/>
            <person name="Bradley K.W."/>
            <person name="Asai D.J."/>
            <person name="Bowman C.A."/>
            <person name="Russell D.A."/>
            <person name="Pope W.H."/>
            <person name="Jacobs-Sera D."/>
            <person name="Hendrix R.W."/>
            <person name="Hatfull G.F."/>
        </authorList>
    </citation>
    <scope>NUCLEOTIDE SEQUENCE [LARGE SCALE GENOMIC DNA]</scope>
    <source>
        <strain evidence="2 3">DSM 27710</strain>
    </source>
</reference>
<sequence>MRWGTLYPPSILRQRDRNRPEEKKSVSARSAAEEVGPASAGPISSYASDLVDRIDPVPRSIVQGPVVRNPKAGVR</sequence>
<proteinExistence type="predicted"/>
<accession>A0A0K1P818</accession>
<dbReference type="STRING" id="1391653.AKJ08_0052"/>
<dbReference type="Proteomes" id="UP000055590">
    <property type="component" value="Chromosome"/>
</dbReference>
<gene>
    <name evidence="2" type="ORF">AKJ08_0052</name>
</gene>